<protein>
    <submittedName>
        <fullName evidence="2">Zinc-dependent metalloprotease</fullName>
    </submittedName>
</protein>
<dbReference type="Pfam" id="PF13688">
    <property type="entry name" value="Reprolysin_5"/>
    <property type="match status" value="1"/>
</dbReference>
<keyword evidence="1" id="KW-0732">Signal</keyword>
<keyword evidence="2" id="KW-0645">Protease</keyword>
<feature type="signal peptide" evidence="1">
    <location>
        <begin position="1"/>
        <end position="24"/>
    </location>
</feature>
<dbReference type="AlphaFoldDB" id="A0AA51RQC3"/>
<keyword evidence="2" id="KW-0482">Metalloprotease</keyword>
<dbReference type="InterPro" id="IPR024079">
    <property type="entry name" value="MetalloPept_cat_dom_sf"/>
</dbReference>
<evidence type="ECO:0000313" key="2">
    <source>
        <dbReference type="EMBL" id="WMS85650.1"/>
    </source>
</evidence>
<dbReference type="SUPFAM" id="SSF55486">
    <property type="entry name" value="Metalloproteases ('zincins'), catalytic domain"/>
    <property type="match status" value="1"/>
</dbReference>
<dbReference type="KEGG" id="plei:Q9312_10535"/>
<reference evidence="2 3" key="1">
    <citation type="submission" date="2023-08" db="EMBL/GenBank/DDBJ databases">
        <title>Pleionea litopenaei sp. nov., isolated from stomach of juvenile Litopenaeus vannamei.</title>
        <authorList>
            <person name="Rho A.M."/>
            <person name="Hwang C.Y."/>
        </authorList>
    </citation>
    <scope>NUCLEOTIDE SEQUENCE [LARGE SCALE GENOMIC DNA]</scope>
    <source>
        <strain evidence="2 3">HL-JVS1</strain>
    </source>
</reference>
<organism evidence="2 3">
    <name type="scientific">Pleionea litopenaei</name>
    <dbReference type="NCBI Taxonomy" id="3070815"/>
    <lineage>
        <taxon>Bacteria</taxon>
        <taxon>Pseudomonadati</taxon>
        <taxon>Pseudomonadota</taxon>
        <taxon>Gammaproteobacteria</taxon>
        <taxon>Oceanospirillales</taxon>
        <taxon>Pleioneaceae</taxon>
        <taxon>Pleionea</taxon>
    </lineage>
</organism>
<evidence type="ECO:0000256" key="1">
    <source>
        <dbReference type="SAM" id="SignalP"/>
    </source>
</evidence>
<accession>A0AA51RQC3</accession>
<dbReference type="Proteomes" id="UP001239782">
    <property type="component" value="Chromosome"/>
</dbReference>
<gene>
    <name evidence="2" type="ORF">Q9312_10535</name>
</gene>
<keyword evidence="2" id="KW-0378">Hydrolase</keyword>
<dbReference type="GO" id="GO:0008237">
    <property type="term" value="F:metallopeptidase activity"/>
    <property type="evidence" value="ECO:0007669"/>
    <property type="project" value="UniProtKB-KW"/>
</dbReference>
<name>A0AA51RQC3_9GAMM</name>
<sequence length="435" mass="48158">MFARYIRVFSFLLIVSSYSVTSKAASTTIDVLVLYNSDLAAQYSGDANTRIQHLINVSNQIYLDSNIDIELRLVHSQLVSYNTVGDSEVALNRMTNGDSPFQSIADMRTTYGADMVIFMRPYDDSHNSCGIAWIGGYNSNGNMASWDNYMMSHVSATTCGDYVTAHELGHNMGLRHSRLQDGSGGTFPYALGHGIVNDFTTIMAYQSAFNVDYVNGKIYKFSSPNLTCNGQPCGVNRGNASDGADAVYTIGITAPQIANYFGETNNGNGGVGSCLATAQQLLDDAQTDYDSAKVIYDTEKLEYRDVRKQHSLLKRTALKLARDHAKYIKQADTNLAKRDQFLDEYNNSVGESDRVRNSLYKKYLRFKALYEQAVINRDAVAPLVAPAQTEFDNYVPVYEAAKGEYETAKVNFVDSKNNLRAAKRMYSEAENSCAG</sequence>
<keyword evidence="3" id="KW-1185">Reference proteome</keyword>
<proteinExistence type="predicted"/>
<evidence type="ECO:0000313" key="3">
    <source>
        <dbReference type="Proteomes" id="UP001239782"/>
    </source>
</evidence>
<dbReference type="EMBL" id="CP133548">
    <property type="protein sequence ID" value="WMS85650.1"/>
    <property type="molecule type" value="Genomic_DNA"/>
</dbReference>
<dbReference type="Gene3D" id="3.40.390.10">
    <property type="entry name" value="Collagenase (Catalytic Domain)"/>
    <property type="match status" value="1"/>
</dbReference>
<feature type="chain" id="PRO_5041252995" evidence="1">
    <location>
        <begin position="25"/>
        <end position="435"/>
    </location>
</feature>
<dbReference type="RefSeq" id="WP_309200803.1">
    <property type="nucleotide sequence ID" value="NZ_CP133548.1"/>
</dbReference>